<dbReference type="InterPro" id="IPR039425">
    <property type="entry name" value="RNA_pol_sigma-70-like"/>
</dbReference>
<evidence type="ECO:0000259" key="6">
    <source>
        <dbReference type="Pfam" id="PF04542"/>
    </source>
</evidence>
<dbReference type="InterPro" id="IPR013249">
    <property type="entry name" value="RNA_pol_sigma70_r4_t2"/>
</dbReference>
<dbReference type="Pfam" id="PF04542">
    <property type="entry name" value="Sigma70_r2"/>
    <property type="match status" value="1"/>
</dbReference>
<dbReference type="GO" id="GO:0003677">
    <property type="term" value="F:DNA binding"/>
    <property type="evidence" value="ECO:0007669"/>
    <property type="project" value="UniProtKB-KW"/>
</dbReference>
<dbReference type="GO" id="GO:0016987">
    <property type="term" value="F:sigma factor activity"/>
    <property type="evidence" value="ECO:0007669"/>
    <property type="project" value="UniProtKB-KW"/>
</dbReference>
<dbReference type="InterPro" id="IPR014284">
    <property type="entry name" value="RNA_pol_sigma-70_dom"/>
</dbReference>
<comment type="similarity">
    <text evidence="1">Belongs to the sigma-70 factor family. ECF subfamily.</text>
</comment>
<organism evidence="8">
    <name type="scientific">bioreactor metagenome</name>
    <dbReference type="NCBI Taxonomy" id="1076179"/>
    <lineage>
        <taxon>unclassified sequences</taxon>
        <taxon>metagenomes</taxon>
        <taxon>ecological metagenomes</taxon>
    </lineage>
</organism>
<evidence type="ECO:0000313" key="8">
    <source>
        <dbReference type="EMBL" id="MPL74491.1"/>
    </source>
</evidence>
<reference evidence="8" key="1">
    <citation type="submission" date="2019-08" db="EMBL/GenBank/DDBJ databases">
        <authorList>
            <person name="Kucharzyk K."/>
            <person name="Murdoch R.W."/>
            <person name="Higgins S."/>
            <person name="Loffler F."/>
        </authorList>
    </citation>
    <scope>NUCLEOTIDE SEQUENCE</scope>
</reference>
<dbReference type="PANTHER" id="PTHR43133">
    <property type="entry name" value="RNA POLYMERASE ECF-TYPE SIGMA FACTO"/>
    <property type="match status" value="1"/>
</dbReference>
<feature type="domain" description="RNA polymerase sigma factor 70 region 4 type 2" evidence="7">
    <location>
        <begin position="122"/>
        <end position="173"/>
    </location>
</feature>
<name>A0A644U6D7_9ZZZZ</name>
<gene>
    <name evidence="8" type="primary">sigW_13</name>
    <name evidence="8" type="ORF">SDC9_20303</name>
</gene>
<dbReference type="InterPro" id="IPR036388">
    <property type="entry name" value="WH-like_DNA-bd_sf"/>
</dbReference>
<accession>A0A644U6D7</accession>
<keyword evidence="3" id="KW-0731">Sigma factor</keyword>
<dbReference type="Pfam" id="PF08281">
    <property type="entry name" value="Sigma70_r4_2"/>
    <property type="match status" value="1"/>
</dbReference>
<evidence type="ECO:0000259" key="7">
    <source>
        <dbReference type="Pfam" id="PF08281"/>
    </source>
</evidence>
<evidence type="ECO:0000256" key="2">
    <source>
        <dbReference type="ARBA" id="ARBA00023015"/>
    </source>
</evidence>
<evidence type="ECO:0000256" key="3">
    <source>
        <dbReference type="ARBA" id="ARBA00023082"/>
    </source>
</evidence>
<dbReference type="SUPFAM" id="SSF88946">
    <property type="entry name" value="Sigma2 domain of RNA polymerase sigma factors"/>
    <property type="match status" value="1"/>
</dbReference>
<feature type="domain" description="RNA polymerase sigma-70 region 2" evidence="6">
    <location>
        <begin position="25"/>
        <end position="91"/>
    </location>
</feature>
<evidence type="ECO:0000256" key="4">
    <source>
        <dbReference type="ARBA" id="ARBA00023125"/>
    </source>
</evidence>
<keyword evidence="5" id="KW-0804">Transcription</keyword>
<dbReference type="InterPro" id="IPR007627">
    <property type="entry name" value="RNA_pol_sigma70_r2"/>
</dbReference>
<evidence type="ECO:0000256" key="1">
    <source>
        <dbReference type="ARBA" id="ARBA00010641"/>
    </source>
</evidence>
<dbReference type="SUPFAM" id="SSF88659">
    <property type="entry name" value="Sigma3 and sigma4 domains of RNA polymerase sigma factors"/>
    <property type="match status" value="1"/>
</dbReference>
<dbReference type="InterPro" id="IPR013324">
    <property type="entry name" value="RNA_pol_sigma_r3/r4-like"/>
</dbReference>
<dbReference type="InterPro" id="IPR000838">
    <property type="entry name" value="RNA_pol_sigma70_ECF_CS"/>
</dbReference>
<dbReference type="InterPro" id="IPR013325">
    <property type="entry name" value="RNA_pol_sigma_r2"/>
</dbReference>
<protein>
    <submittedName>
        <fullName evidence="8">ECF RNA polymerase sigma factor SigW</fullName>
    </submittedName>
</protein>
<dbReference type="PROSITE" id="PS01063">
    <property type="entry name" value="SIGMA70_ECF"/>
    <property type="match status" value="1"/>
</dbReference>
<dbReference type="NCBIfam" id="TIGR02937">
    <property type="entry name" value="sigma70-ECF"/>
    <property type="match status" value="1"/>
</dbReference>
<dbReference type="GO" id="GO:0006352">
    <property type="term" value="P:DNA-templated transcription initiation"/>
    <property type="evidence" value="ECO:0007669"/>
    <property type="project" value="InterPro"/>
</dbReference>
<keyword evidence="2" id="KW-0805">Transcription regulation</keyword>
<evidence type="ECO:0000256" key="5">
    <source>
        <dbReference type="ARBA" id="ARBA00023163"/>
    </source>
</evidence>
<dbReference type="AlphaFoldDB" id="A0A644U6D7"/>
<dbReference type="Gene3D" id="1.10.1740.10">
    <property type="match status" value="1"/>
</dbReference>
<dbReference type="Gene3D" id="1.10.10.10">
    <property type="entry name" value="Winged helix-like DNA-binding domain superfamily/Winged helix DNA-binding domain"/>
    <property type="match status" value="1"/>
</dbReference>
<dbReference type="EMBL" id="VSSQ01000080">
    <property type="protein sequence ID" value="MPL74491.1"/>
    <property type="molecule type" value="Genomic_DNA"/>
</dbReference>
<sequence length="186" mass="21505">MKREEELRIIEQIKCGETSLFNQLVLVHSPKILSIVRGVVSNREDAEEVAQDVFVKAYFSLSGFRGECSFSTWLFRIAYNMSISKTRKQKRINIPFENAGQIPDTSNDERELISERERVTKLLYNAIEELDTGDKFIILSFYNHEKSIREISEISGLSESNIKVKLHRIKKRLSILIGDKIDLCYG</sequence>
<proteinExistence type="inferred from homology"/>
<dbReference type="PANTHER" id="PTHR43133:SF45">
    <property type="entry name" value="RNA POLYMERASE ECF-TYPE SIGMA FACTOR"/>
    <property type="match status" value="1"/>
</dbReference>
<comment type="caution">
    <text evidence="8">The sequence shown here is derived from an EMBL/GenBank/DDBJ whole genome shotgun (WGS) entry which is preliminary data.</text>
</comment>
<keyword evidence="4" id="KW-0238">DNA-binding</keyword>